<organism evidence="1 2">
    <name type="scientific">Leucocoprinus birnbaumii</name>
    <dbReference type="NCBI Taxonomy" id="56174"/>
    <lineage>
        <taxon>Eukaryota</taxon>
        <taxon>Fungi</taxon>
        <taxon>Dikarya</taxon>
        <taxon>Basidiomycota</taxon>
        <taxon>Agaricomycotina</taxon>
        <taxon>Agaricomycetes</taxon>
        <taxon>Agaricomycetidae</taxon>
        <taxon>Agaricales</taxon>
        <taxon>Agaricineae</taxon>
        <taxon>Agaricaceae</taxon>
        <taxon>Leucocoprinus</taxon>
    </lineage>
</organism>
<evidence type="ECO:0008006" key="3">
    <source>
        <dbReference type="Google" id="ProtNLM"/>
    </source>
</evidence>
<evidence type="ECO:0000313" key="1">
    <source>
        <dbReference type="EMBL" id="KAJ3563635.1"/>
    </source>
</evidence>
<gene>
    <name evidence="1" type="ORF">NP233_g8814</name>
</gene>
<comment type="caution">
    <text evidence="1">The sequence shown here is derived from an EMBL/GenBank/DDBJ whole genome shotgun (WGS) entry which is preliminary data.</text>
</comment>
<keyword evidence="2" id="KW-1185">Reference proteome</keyword>
<sequence>MLLEELPNELLSKIFALVWVFRSQIPVYERRTYPEIRLVSRRFNELASPVVFANFRLHHPFVDIAPDPAIGPDADRRAVLRGCRTIVGPLVKRLTLETEASYSDPPDLDLGPWFDAFHAFIPALTSVTSVRWYLALSSAEYPGNGYPPLGIEQLTTELACLPFLRELTLDLSVIKQYPQDHFSLTPFSDLKNFSIVWNHTVRPHPRIVAEISRVLHRSPGLEGFSFVIPWNFWRCKTFGSLVTMEELFDEMLSGTVHMRLKSFESRGVIVSGGGLQKHVRHFRYLERLRVRFDPSPSAAANIGDVFRVLMIEGIYLKHIHIDLIHHPLVFDYLTSYSGVESLALKPGHPQDDNPQLLDRFFSSVLPSHCASLKSLRLGGNFKTVWSQTLQEHHLMQISRCTLLEYICCWIWIRPEDVAPKSSENLVTVFFELNYSTSKLI</sequence>
<reference evidence="1" key="1">
    <citation type="submission" date="2022-07" db="EMBL/GenBank/DDBJ databases">
        <title>Genome Sequence of Leucocoprinus birnbaumii.</title>
        <authorList>
            <person name="Buettner E."/>
        </authorList>
    </citation>
    <scope>NUCLEOTIDE SEQUENCE</scope>
    <source>
        <strain evidence="1">VT141</strain>
    </source>
</reference>
<dbReference type="Proteomes" id="UP001213000">
    <property type="component" value="Unassembled WGS sequence"/>
</dbReference>
<evidence type="ECO:0000313" key="2">
    <source>
        <dbReference type="Proteomes" id="UP001213000"/>
    </source>
</evidence>
<proteinExistence type="predicted"/>
<dbReference type="AlphaFoldDB" id="A0AAD5YTH5"/>
<protein>
    <recommendedName>
        <fullName evidence="3">F-box domain-containing protein</fullName>
    </recommendedName>
</protein>
<name>A0AAD5YTH5_9AGAR</name>
<accession>A0AAD5YTH5</accession>
<dbReference type="EMBL" id="JANIEX010000738">
    <property type="protein sequence ID" value="KAJ3563635.1"/>
    <property type="molecule type" value="Genomic_DNA"/>
</dbReference>